<keyword evidence="2" id="KW-0472">Membrane</keyword>
<evidence type="ECO:0000256" key="1">
    <source>
        <dbReference type="SAM" id="Coils"/>
    </source>
</evidence>
<keyword evidence="4" id="KW-1185">Reference proteome</keyword>
<organism evidence="3 4">
    <name type="scientific">Blautia caecimuris</name>
    <dbReference type="NCBI Taxonomy" id="1796615"/>
    <lineage>
        <taxon>Bacteria</taxon>
        <taxon>Bacillati</taxon>
        <taxon>Bacillota</taxon>
        <taxon>Clostridia</taxon>
        <taxon>Lachnospirales</taxon>
        <taxon>Lachnospiraceae</taxon>
        <taxon>Blautia</taxon>
    </lineage>
</organism>
<sequence length="82" mass="9927">MSSVEAVEVALEKKKEAEQKMRNAEKQERLAKKNVETTVRKIKKQTQKKVAMVKKREEFWKYSFWIMTMVVFASCWFKYFII</sequence>
<proteinExistence type="predicted"/>
<comment type="caution">
    <text evidence="3">The sequence shown here is derived from an EMBL/GenBank/DDBJ whole genome shotgun (WGS) entry which is preliminary data.</text>
</comment>
<feature type="transmembrane region" description="Helical" evidence="2">
    <location>
        <begin position="62"/>
        <end position="81"/>
    </location>
</feature>
<dbReference type="EMBL" id="JBEPMJ010000024">
    <property type="protein sequence ID" value="MET3751575.1"/>
    <property type="molecule type" value="Genomic_DNA"/>
</dbReference>
<protein>
    <submittedName>
        <fullName evidence="3">Carbonic anhydrase</fullName>
    </submittedName>
</protein>
<keyword evidence="1" id="KW-0175">Coiled coil</keyword>
<keyword evidence="2" id="KW-1133">Transmembrane helix</keyword>
<feature type="coiled-coil region" evidence="1">
    <location>
        <begin position="7"/>
        <end position="34"/>
    </location>
</feature>
<evidence type="ECO:0000313" key="3">
    <source>
        <dbReference type="EMBL" id="MET3751575.1"/>
    </source>
</evidence>
<accession>A0ABV2M529</accession>
<keyword evidence="2" id="KW-0812">Transmembrane</keyword>
<name>A0ABV2M529_9FIRM</name>
<gene>
    <name evidence="3" type="ORF">ABID24_002834</name>
</gene>
<evidence type="ECO:0000313" key="4">
    <source>
        <dbReference type="Proteomes" id="UP001549106"/>
    </source>
</evidence>
<dbReference type="RefSeq" id="WP_082424674.1">
    <property type="nucleotide sequence ID" value="NZ_BAABXP010000002.1"/>
</dbReference>
<reference evidence="3 4" key="1">
    <citation type="submission" date="2024-06" db="EMBL/GenBank/DDBJ databases">
        <title>Genomic Encyclopedia of Type Strains, Phase IV (KMG-IV): sequencing the most valuable type-strain genomes for metagenomic binning, comparative biology and taxonomic classification.</title>
        <authorList>
            <person name="Goeker M."/>
        </authorList>
    </citation>
    <scope>NUCLEOTIDE SEQUENCE [LARGE SCALE GENOMIC DNA]</scope>
    <source>
        <strain evidence="3 4">DSM 29492</strain>
    </source>
</reference>
<dbReference type="Proteomes" id="UP001549106">
    <property type="component" value="Unassembled WGS sequence"/>
</dbReference>
<evidence type="ECO:0000256" key="2">
    <source>
        <dbReference type="SAM" id="Phobius"/>
    </source>
</evidence>